<dbReference type="Pfam" id="PF13650">
    <property type="entry name" value="Asp_protease_2"/>
    <property type="match status" value="1"/>
</dbReference>
<feature type="region of interest" description="Disordered" evidence="1">
    <location>
        <begin position="272"/>
        <end position="299"/>
    </location>
</feature>
<gene>
    <name evidence="2" type="ORF">PAPYR_11830</name>
</gene>
<dbReference type="InterPro" id="IPR036875">
    <property type="entry name" value="Znf_CCHC_sf"/>
</dbReference>
<feature type="compositionally biased region" description="Low complexity" evidence="1">
    <location>
        <begin position="935"/>
        <end position="947"/>
    </location>
</feature>
<dbReference type="Gene3D" id="2.40.70.10">
    <property type="entry name" value="Acid Proteases"/>
    <property type="match status" value="1"/>
</dbReference>
<evidence type="ECO:0000313" key="2">
    <source>
        <dbReference type="EMBL" id="KAJ4453643.1"/>
    </source>
</evidence>
<dbReference type="InterPro" id="IPR021109">
    <property type="entry name" value="Peptidase_aspartic_dom_sf"/>
</dbReference>
<name>A0ABQ8U2Z5_9EUKA</name>
<dbReference type="EMBL" id="JAPMOS010000232">
    <property type="protein sequence ID" value="KAJ4453643.1"/>
    <property type="molecule type" value="Genomic_DNA"/>
</dbReference>
<dbReference type="SUPFAM" id="SSF57756">
    <property type="entry name" value="Retrovirus zinc finger-like domains"/>
    <property type="match status" value="1"/>
</dbReference>
<reference evidence="2" key="1">
    <citation type="journal article" date="2022" name="bioRxiv">
        <title>Genomics of Preaxostyla Flagellates Illuminates Evolutionary Transitions and the Path Towards Mitochondrial Loss.</title>
        <authorList>
            <person name="Novak L.V.F."/>
            <person name="Treitli S.C."/>
            <person name="Pyrih J."/>
            <person name="Halakuc P."/>
            <person name="Pipaliya S.V."/>
            <person name="Vacek V."/>
            <person name="Brzon O."/>
            <person name="Soukal P."/>
            <person name="Eme L."/>
            <person name="Dacks J.B."/>
            <person name="Karnkowska A."/>
            <person name="Elias M."/>
            <person name="Hampl V."/>
        </authorList>
    </citation>
    <scope>NUCLEOTIDE SEQUENCE</scope>
    <source>
        <strain evidence="2">RCP-MX</strain>
    </source>
</reference>
<evidence type="ECO:0000313" key="3">
    <source>
        <dbReference type="Proteomes" id="UP001141327"/>
    </source>
</evidence>
<keyword evidence="3" id="KW-1185">Reference proteome</keyword>
<feature type="region of interest" description="Disordered" evidence="1">
    <location>
        <begin position="749"/>
        <end position="791"/>
    </location>
</feature>
<dbReference type="Proteomes" id="UP001141327">
    <property type="component" value="Unassembled WGS sequence"/>
</dbReference>
<organism evidence="2 3">
    <name type="scientific">Paratrimastix pyriformis</name>
    <dbReference type="NCBI Taxonomy" id="342808"/>
    <lineage>
        <taxon>Eukaryota</taxon>
        <taxon>Metamonada</taxon>
        <taxon>Preaxostyla</taxon>
        <taxon>Paratrimastigidae</taxon>
        <taxon>Paratrimastix</taxon>
    </lineage>
</organism>
<feature type="region of interest" description="Disordered" evidence="1">
    <location>
        <begin position="935"/>
        <end position="954"/>
    </location>
</feature>
<dbReference type="CDD" id="cd00303">
    <property type="entry name" value="retropepsin_like"/>
    <property type="match status" value="1"/>
</dbReference>
<dbReference type="SUPFAM" id="SSF50630">
    <property type="entry name" value="Acid proteases"/>
    <property type="match status" value="1"/>
</dbReference>
<feature type="region of interest" description="Disordered" evidence="1">
    <location>
        <begin position="159"/>
        <end position="207"/>
    </location>
</feature>
<comment type="caution">
    <text evidence="2">The sequence shown here is derived from an EMBL/GenBank/DDBJ whole genome shotgun (WGS) entry which is preliminary data.</text>
</comment>
<evidence type="ECO:0000256" key="1">
    <source>
        <dbReference type="SAM" id="MobiDB-lite"/>
    </source>
</evidence>
<evidence type="ECO:0008006" key="4">
    <source>
        <dbReference type="Google" id="ProtNLM"/>
    </source>
</evidence>
<feature type="compositionally biased region" description="Polar residues" evidence="1">
    <location>
        <begin position="180"/>
        <end position="190"/>
    </location>
</feature>
<protein>
    <recommendedName>
        <fullName evidence="4">Peptidase A2 domain-containing protein</fullName>
    </recommendedName>
</protein>
<proteinExistence type="predicted"/>
<sequence length="954" mass="98825">MSRQKFATILLPSKIRSMKPEAFVSPLPSLPRLRNILNFEECVRFEDTISQTIGSIDGLPVDLRQLVPPSAVGILLRYNQHCFDSCEDLFDSLYDISRPKSNFLRTRLLASLVFSPPPTFVDGLKFPAEAAAKLFLKSFRGFFGDMVKDEFLVGCAASPSSDDDSSSSSSEDEKPAPLASATSVPATSGSDPAGTSAGVAKTPAEQAAQELAALDQETELHRAVERVRDLAQRLDEAAALHLSRGVTTAPRPVFGHSFGHGHHRERAFAGRVPFQPPTPSPPATASVPPHPTSRGSVERSRLRDQGLCTWCHSPGHVISDCPGNDHGIPGRSRYHPENNGAPSPFGYFHHIGSHFRWRTVPTPFAEPGSLAASPSLSTTGWGSSHSSSVVATTPCSGAATTAVTFPSFGKLDPQLTTTVVVNGVSAPALLDTGAMISVISPAFAHDLALPVVEDGPVRSVLLADGSRTSVQRFSPVTLRLSPECKPQQAVLYHLGRDPLILVGLSELRGHGLVLGDTPTITPLNIPVGDDDNDLGDDDYGGEAIVGRLVLAGPLGALDSDGQPDLAALALAAPRIATLATPPSGVSESPPVWIAPAPDQPHSGKAAPTLPVVRRDVLTDPEAQQVTDLLGEYAHLFGGLTSSPAVMEPFRVQLLPGASPCVPTPIGQIIHTASPEAIQLMTAMLRHTSANGSVGPSVAPAALPAFPRPRMLTAVRLLAVPLLSVSEPAAAQLNPALDLQRATGMVASSPRHNAAFSPDPPTGFLPTLGPSAGTAPLHQTAAPGPASGVSGGLSEAATAAAHLQRMAQSMPPPPQQGALAGPQKINQALFRPSFAVAPSGQAGAFPMGAAPSTGAGALGAAGAGSPARHMLPPPLRPTLPPLQPLGGAAAAGGSLPGIVRGAPVVVSSSNPTPRELDFGTGPGGITNPFHLNKMRLQPRPAQLPPLQASLTSKGP</sequence>
<accession>A0ABQ8U2Z5</accession>